<dbReference type="EMBL" id="BRLB01000020">
    <property type="protein sequence ID" value="GKX31682.1"/>
    <property type="molecule type" value="Genomic_DNA"/>
</dbReference>
<proteinExistence type="inferred from homology"/>
<protein>
    <recommendedName>
        <fullName evidence="10">YicC family protein</fullName>
    </recommendedName>
</protein>
<dbReference type="NCBIfam" id="TIGR00255">
    <property type="entry name" value="YicC/YloC family endoribonuclease"/>
    <property type="match status" value="1"/>
</dbReference>
<comment type="similarity">
    <text evidence="5">Belongs to the YicC/YloC family.</text>
</comment>
<evidence type="ECO:0000256" key="4">
    <source>
        <dbReference type="ARBA" id="ARBA00022801"/>
    </source>
</evidence>
<dbReference type="AlphaFoldDB" id="A0A9W6DHL1"/>
<dbReference type="Pfam" id="PF08340">
    <property type="entry name" value="YicC-like_C"/>
    <property type="match status" value="1"/>
</dbReference>
<comment type="caution">
    <text evidence="8">The sequence shown here is derived from an EMBL/GenBank/DDBJ whole genome shotgun (WGS) entry which is preliminary data.</text>
</comment>
<keyword evidence="4" id="KW-0378">Hydrolase</keyword>
<dbReference type="InterPro" id="IPR013551">
    <property type="entry name" value="YicC-like_C"/>
</dbReference>
<sequence length="291" mass="34046">MVKSMTGFGRGENVSNDRKMTVEIKSVNHRYCDINIRMPKKISFLENDIRNFVKKKISRGKVDIFVSYEDNSEGNECIKINEDLIEQYLKYFDVISKKFQLENDIKVSNITRYPEVITIEEQEINEELLWDILENALNTAIEKLISTRITEGELLKSDIIKKLDNINKLVKNIKTRAPYVIEEYKEKLENRINDLLNSTIDEARLAVEVAIYADKCCVDEEIVRLESHVEHMRRTLNKEIPIGRKLDFLLQEMNRESNTILSKSSDIEISTNGLELKTEIEKIREQIQNIE</sequence>
<dbReference type="PANTHER" id="PTHR30636:SF3">
    <property type="entry name" value="UPF0701 PROTEIN YICC"/>
    <property type="match status" value="1"/>
</dbReference>
<dbReference type="PANTHER" id="PTHR30636">
    <property type="entry name" value="UPF0701 PROTEIN YICC"/>
    <property type="match status" value="1"/>
</dbReference>
<dbReference type="Proteomes" id="UP001144256">
    <property type="component" value="Unassembled WGS sequence"/>
</dbReference>
<evidence type="ECO:0000256" key="1">
    <source>
        <dbReference type="ARBA" id="ARBA00001968"/>
    </source>
</evidence>
<feature type="domain" description="Endoribonuclease YicC-like N-terminal" evidence="6">
    <location>
        <begin position="2"/>
        <end position="156"/>
    </location>
</feature>
<evidence type="ECO:0000313" key="9">
    <source>
        <dbReference type="Proteomes" id="UP001144256"/>
    </source>
</evidence>
<keyword evidence="9" id="KW-1185">Reference proteome</keyword>
<evidence type="ECO:0000256" key="2">
    <source>
        <dbReference type="ARBA" id="ARBA00022722"/>
    </source>
</evidence>
<evidence type="ECO:0000259" key="6">
    <source>
        <dbReference type="Pfam" id="PF03755"/>
    </source>
</evidence>
<dbReference type="InterPro" id="IPR005229">
    <property type="entry name" value="YicC/YloC-like"/>
</dbReference>
<organism evidence="8 9">
    <name type="scientific">Vallitalea longa</name>
    <dbReference type="NCBI Taxonomy" id="2936439"/>
    <lineage>
        <taxon>Bacteria</taxon>
        <taxon>Bacillati</taxon>
        <taxon>Bacillota</taxon>
        <taxon>Clostridia</taxon>
        <taxon>Lachnospirales</taxon>
        <taxon>Vallitaleaceae</taxon>
        <taxon>Vallitalea</taxon>
    </lineage>
</organism>
<name>A0A9W6DHL1_9FIRM</name>
<keyword evidence="3" id="KW-0255">Endonuclease</keyword>
<evidence type="ECO:0000256" key="5">
    <source>
        <dbReference type="ARBA" id="ARBA00035648"/>
    </source>
</evidence>
<dbReference type="InterPro" id="IPR013527">
    <property type="entry name" value="YicC-like_N"/>
</dbReference>
<comment type="cofactor">
    <cofactor evidence="1">
        <name>a divalent metal cation</name>
        <dbReference type="ChEBI" id="CHEBI:60240"/>
    </cofactor>
</comment>
<evidence type="ECO:0000256" key="3">
    <source>
        <dbReference type="ARBA" id="ARBA00022759"/>
    </source>
</evidence>
<evidence type="ECO:0000313" key="8">
    <source>
        <dbReference type="EMBL" id="GKX31682.1"/>
    </source>
</evidence>
<keyword evidence="2" id="KW-0540">Nuclease</keyword>
<evidence type="ECO:0008006" key="10">
    <source>
        <dbReference type="Google" id="ProtNLM"/>
    </source>
</evidence>
<evidence type="ECO:0000259" key="7">
    <source>
        <dbReference type="Pfam" id="PF08340"/>
    </source>
</evidence>
<dbReference type="Pfam" id="PF03755">
    <property type="entry name" value="YicC-like_N"/>
    <property type="match status" value="1"/>
</dbReference>
<feature type="domain" description="Endoribonuclease YicC-like C-terminal" evidence="7">
    <location>
        <begin position="173"/>
        <end position="291"/>
    </location>
</feature>
<dbReference type="GO" id="GO:0016787">
    <property type="term" value="F:hydrolase activity"/>
    <property type="evidence" value="ECO:0007669"/>
    <property type="project" value="UniProtKB-KW"/>
</dbReference>
<dbReference type="RefSeq" id="WP_281818948.1">
    <property type="nucleotide sequence ID" value="NZ_BRLB01000020.1"/>
</dbReference>
<accession>A0A9W6DHL1</accession>
<dbReference type="GO" id="GO:0004521">
    <property type="term" value="F:RNA endonuclease activity"/>
    <property type="evidence" value="ECO:0007669"/>
    <property type="project" value="InterPro"/>
</dbReference>
<gene>
    <name evidence="8" type="ORF">SH1V18_41620</name>
</gene>
<reference evidence="8" key="1">
    <citation type="submission" date="2022-06" db="EMBL/GenBank/DDBJ databases">
        <title>Vallitalea longa sp. nov., an anaerobic bacterium isolated from marine sediment.</title>
        <authorList>
            <person name="Hirano S."/>
            <person name="Terahara T."/>
            <person name="Mori K."/>
            <person name="Hamada M."/>
            <person name="Matsumoto R."/>
            <person name="Kobayashi T."/>
        </authorList>
    </citation>
    <scope>NUCLEOTIDE SEQUENCE</scope>
    <source>
        <strain evidence="8">SH18-1</strain>
    </source>
</reference>